<dbReference type="Proteomes" id="UP001174909">
    <property type="component" value="Unassembled WGS sequence"/>
</dbReference>
<dbReference type="GO" id="GO:0005739">
    <property type="term" value="C:mitochondrion"/>
    <property type="evidence" value="ECO:0007669"/>
    <property type="project" value="TreeGrafter"/>
</dbReference>
<protein>
    <submittedName>
        <fullName evidence="4">AFG1-like ATPase</fullName>
    </submittedName>
</protein>
<dbReference type="Gene3D" id="3.40.50.300">
    <property type="entry name" value="P-loop containing nucleotide triphosphate hydrolases"/>
    <property type="match status" value="1"/>
</dbReference>
<reference evidence="4" key="1">
    <citation type="submission" date="2023-03" db="EMBL/GenBank/DDBJ databases">
        <authorList>
            <person name="Steffen K."/>
            <person name="Cardenas P."/>
        </authorList>
    </citation>
    <scope>NUCLEOTIDE SEQUENCE</scope>
</reference>
<organism evidence="4 5">
    <name type="scientific">Geodia barretti</name>
    <name type="common">Barrett's horny sponge</name>
    <dbReference type="NCBI Taxonomy" id="519541"/>
    <lineage>
        <taxon>Eukaryota</taxon>
        <taxon>Metazoa</taxon>
        <taxon>Porifera</taxon>
        <taxon>Demospongiae</taxon>
        <taxon>Heteroscleromorpha</taxon>
        <taxon>Tetractinellida</taxon>
        <taxon>Astrophorina</taxon>
        <taxon>Geodiidae</taxon>
        <taxon>Geodia</taxon>
    </lineage>
</organism>
<dbReference type="GO" id="GO:0016887">
    <property type="term" value="F:ATP hydrolysis activity"/>
    <property type="evidence" value="ECO:0007669"/>
    <property type="project" value="InterPro"/>
</dbReference>
<dbReference type="EMBL" id="CASHTH010000628">
    <property type="protein sequence ID" value="CAI8005697.1"/>
    <property type="molecule type" value="Genomic_DNA"/>
</dbReference>
<accession>A0AA35WA47</accession>
<evidence type="ECO:0000256" key="2">
    <source>
        <dbReference type="ARBA" id="ARBA00022741"/>
    </source>
</evidence>
<dbReference type="Pfam" id="PF03969">
    <property type="entry name" value="AFG1_ATPase"/>
    <property type="match status" value="1"/>
</dbReference>
<dbReference type="NCBIfam" id="NF040713">
    <property type="entry name" value="ZapE"/>
    <property type="match status" value="1"/>
</dbReference>
<keyword evidence="5" id="KW-1185">Reference proteome</keyword>
<dbReference type="GO" id="GO:0005524">
    <property type="term" value="F:ATP binding"/>
    <property type="evidence" value="ECO:0007669"/>
    <property type="project" value="UniProtKB-KW"/>
</dbReference>
<keyword evidence="3" id="KW-0067">ATP-binding</keyword>
<comment type="caution">
    <text evidence="4">The sequence shown here is derived from an EMBL/GenBank/DDBJ whole genome shotgun (WGS) entry which is preliminary data.</text>
</comment>
<comment type="similarity">
    <text evidence="1">Belongs to the AFG1 ATPase family.</text>
</comment>
<evidence type="ECO:0000256" key="3">
    <source>
        <dbReference type="ARBA" id="ARBA00022840"/>
    </source>
</evidence>
<dbReference type="PANTHER" id="PTHR12169">
    <property type="entry name" value="ATPASE N2B"/>
    <property type="match status" value="1"/>
</dbReference>
<gene>
    <name evidence="4" type="ORF">GBAR_LOCUS4362</name>
</gene>
<evidence type="ECO:0000313" key="4">
    <source>
        <dbReference type="EMBL" id="CAI8005697.1"/>
    </source>
</evidence>
<keyword evidence="2" id="KW-0547">Nucleotide-binding</keyword>
<evidence type="ECO:0000256" key="1">
    <source>
        <dbReference type="ARBA" id="ARBA00010322"/>
    </source>
</evidence>
<dbReference type="AlphaFoldDB" id="A0AA35WA47"/>
<name>A0AA35WA47_GEOBA</name>
<dbReference type="InterPro" id="IPR005654">
    <property type="entry name" value="ATPase_AFG1-like"/>
</dbReference>
<dbReference type="PANTHER" id="PTHR12169:SF6">
    <property type="entry name" value="AFG1-LIKE ATPASE"/>
    <property type="match status" value="1"/>
</dbReference>
<dbReference type="InterPro" id="IPR027417">
    <property type="entry name" value="P-loop_NTPase"/>
</dbReference>
<sequence length="262" mass="29166">MWWSRWRWRGSSAAVVTSLSSLGLCERCSRALEAAGVPVRRRHWDIKTDYEGLVAAGELTFDPQQQNSVEQLQRLQLKLAGYEPPPPPSFLGKMFGGGDRKSGRIKGLYMHGSVGAGKTMLMDLFYKRAAVARKRRVHFNSFMLDIHDRIHQFKKALPRSSGRERPHAYDPIAPVARDVASDSHLLCFDEFQVTDIADAMILKRLFTALFENGVVMIATSNRPPDGQPALMLAVYSGTSDKGPSEIGTTSLQRTLVSTPYGN</sequence>
<dbReference type="SUPFAM" id="SSF52540">
    <property type="entry name" value="P-loop containing nucleoside triphosphate hydrolases"/>
    <property type="match status" value="1"/>
</dbReference>
<evidence type="ECO:0000313" key="5">
    <source>
        <dbReference type="Proteomes" id="UP001174909"/>
    </source>
</evidence>
<proteinExistence type="inferred from homology"/>